<gene>
    <name evidence="1" type="ORF">BC351_05510</name>
</gene>
<dbReference type="Proteomes" id="UP000190626">
    <property type="component" value="Unassembled WGS sequence"/>
</dbReference>
<dbReference type="EMBL" id="MBTG01000023">
    <property type="protein sequence ID" value="OPH53333.1"/>
    <property type="molecule type" value="Genomic_DNA"/>
</dbReference>
<evidence type="ECO:0000313" key="1">
    <source>
        <dbReference type="EMBL" id="OPH53333.1"/>
    </source>
</evidence>
<sequence length="82" mass="10029">MDSKSNFLKTQIDRFHEKQLETREKYYELDEIKESFQCTEFRADKINWALESRHKLTRLKRALFSSDSVNFVYEKKSLKNNF</sequence>
<organism evidence="1 2">
    <name type="scientific">Paenibacillus ferrarius</name>
    <dbReference type="NCBI Taxonomy" id="1469647"/>
    <lineage>
        <taxon>Bacteria</taxon>
        <taxon>Bacillati</taxon>
        <taxon>Bacillota</taxon>
        <taxon>Bacilli</taxon>
        <taxon>Bacillales</taxon>
        <taxon>Paenibacillaceae</taxon>
        <taxon>Paenibacillus</taxon>
    </lineage>
</organism>
<comment type="caution">
    <text evidence="1">The sequence shown here is derived from an EMBL/GenBank/DDBJ whole genome shotgun (WGS) entry which is preliminary data.</text>
</comment>
<reference evidence="2" key="1">
    <citation type="submission" date="2016-07" db="EMBL/GenBank/DDBJ databases">
        <authorList>
            <person name="Florea S."/>
            <person name="Webb J.S."/>
            <person name="Jaromczyk J."/>
            <person name="Schardl C.L."/>
        </authorList>
    </citation>
    <scope>NUCLEOTIDE SEQUENCE [LARGE SCALE GENOMIC DNA]</scope>
    <source>
        <strain evidence="2">CY1</strain>
    </source>
</reference>
<dbReference type="AlphaFoldDB" id="A0A1V4HF17"/>
<name>A0A1V4HF17_9BACL</name>
<evidence type="ECO:0000313" key="2">
    <source>
        <dbReference type="Proteomes" id="UP000190626"/>
    </source>
</evidence>
<dbReference type="STRING" id="1469647.BC351_05510"/>
<keyword evidence="2" id="KW-1185">Reference proteome</keyword>
<proteinExistence type="predicted"/>
<protein>
    <submittedName>
        <fullName evidence="1">Uncharacterized protein</fullName>
    </submittedName>
</protein>
<accession>A0A1V4HF17</accession>